<evidence type="ECO:0000256" key="4">
    <source>
        <dbReference type="ARBA" id="ARBA00022519"/>
    </source>
</evidence>
<dbReference type="GO" id="GO:0004190">
    <property type="term" value="F:aspartic-type endopeptidase activity"/>
    <property type="evidence" value="ECO:0007669"/>
    <property type="project" value="UniProtKB-EC"/>
</dbReference>
<sequence length="253" mass="26638">MNPILLAMAGAGAGAILGSFFATLILRWPEGRALDGRSRCDGCGRALVAWELVPLASTLMQGMRCRTCRARIDPLHFRVELACACIGGLALVLSPLPAALGWAVLGWMLLTLAILDARHFWLPDKLTLPLAATGLCVAPWVTGVPWEDAGIGAVAGYGSLMLISLGYRALRGREGLGMGDAKLLGAIGAWMGWQALPVVVTLAACAGLVWAGWFALRRGGVTAHTMVPLGTFLAVAAIPGWLASQWLFAFPSH</sequence>
<evidence type="ECO:0000256" key="3">
    <source>
        <dbReference type="ARBA" id="ARBA00022475"/>
    </source>
</evidence>
<keyword evidence="9" id="KW-0645">Protease</keyword>
<keyword evidence="9 13" id="KW-0808">Transferase</keyword>
<proteinExistence type="inferred from homology"/>
<evidence type="ECO:0000256" key="10">
    <source>
        <dbReference type="SAM" id="Phobius"/>
    </source>
</evidence>
<protein>
    <recommendedName>
        <fullName evidence="9">Prepilin leader peptidase/N-methyltransferase</fullName>
        <ecNumber evidence="9">2.1.1.-</ecNumber>
        <ecNumber evidence="9">3.4.23.43</ecNumber>
    </recommendedName>
</protein>
<dbReference type="PANTHER" id="PTHR30487:SF0">
    <property type="entry name" value="PREPILIN LEADER PEPTIDASE_N-METHYLTRANSFERASE-RELATED"/>
    <property type="match status" value="1"/>
</dbReference>
<evidence type="ECO:0000256" key="5">
    <source>
        <dbReference type="ARBA" id="ARBA00022692"/>
    </source>
</evidence>
<feature type="transmembrane region" description="Helical" evidence="10">
    <location>
        <begin position="191"/>
        <end position="215"/>
    </location>
</feature>
<organism evidence="13 14">
    <name type="scientific">Sphingobium subterraneum</name>
    <dbReference type="NCBI Taxonomy" id="627688"/>
    <lineage>
        <taxon>Bacteria</taxon>
        <taxon>Pseudomonadati</taxon>
        <taxon>Pseudomonadota</taxon>
        <taxon>Alphaproteobacteria</taxon>
        <taxon>Sphingomonadales</taxon>
        <taxon>Sphingomonadaceae</taxon>
        <taxon>Sphingobium</taxon>
    </lineage>
</organism>
<accession>A0A841J229</accession>
<comment type="caution">
    <text evidence="13">The sequence shown here is derived from an EMBL/GenBank/DDBJ whole genome shotgun (WGS) entry which is preliminary data.</text>
</comment>
<dbReference type="AlphaFoldDB" id="A0A841J229"/>
<dbReference type="InterPro" id="IPR010627">
    <property type="entry name" value="Prepilin_pept_A24_N"/>
</dbReference>
<dbReference type="GO" id="GO:0008168">
    <property type="term" value="F:methyltransferase activity"/>
    <property type="evidence" value="ECO:0007669"/>
    <property type="project" value="UniProtKB-KW"/>
</dbReference>
<dbReference type="GO" id="GO:0006465">
    <property type="term" value="P:signal peptide processing"/>
    <property type="evidence" value="ECO:0007669"/>
    <property type="project" value="TreeGrafter"/>
</dbReference>
<dbReference type="Gene3D" id="1.20.120.1220">
    <property type="match status" value="1"/>
</dbReference>
<evidence type="ECO:0000256" key="8">
    <source>
        <dbReference type="RuleBase" id="RU003793"/>
    </source>
</evidence>
<dbReference type="EMBL" id="JACIJP010000001">
    <property type="protein sequence ID" value="MBB6122695.1"/>
    <property type="molecule type" value="Genomic_DNA"/>
</dbReference>
<dbReference type="EC" id="2.1.1.-" evidence="9"/>
<dbReference type="Pfam" id="PF06750">
    <property type="entry name" value="A24_N_bact"/>
    <property type="match status" value="1"/>
</dbReference>
<comment type="function">
    <text evidence="9">Plays an essential role in type IV pili and type II pseudopili formation by proteolytically removing the leader sequence from substrate proteins and subsequently monomethylating the alpha-amino group of the newly exposed N-terminal phenylalanine.</text>
</comment>
<dbReference type="RefSeq" id="WP_425506219.1">
    <property type="nucleotide sequence ID" value="NZ_JACIJP010000001.1"/>
</dbReference>
<evidence type="ECO:0000259" key="11">
    <source>
        <dbReference type="Pfam" id="PF01478"/>
    </source>
</evidence>
<gene>
    <name evidence="13" type="ORF">FHS92_000402</name>
</gene>
<dbReference type="Proteomes" id="UP000552700">
    <property type="component" value="Unassembled WGS sequence"/>
</dbReference>
<keyword evidence="6 10" id="KW-1133">Transmembrane helix</keyword>
<dbReference type="PANTHER" id="PTHR30487">
    <property type="entry name" value="TYPE 4 PREPILIN-LIKE PROTEINS LEADER PEPTIDE-PROCESSING ENZYME"/>
    <property type="match status" value="1"/>
</dbReference>
<feature type="transmembrane region" description="Helical" evidence="10">
    <location>
        <begin position="99"/>
        <end position="117"/>
    </location>
</feature>
<dbReference type="InterPro" id="IPR050882">
    <property type="entry name" value="Prepilin_peptidase/N-MTase"/>
</dbReference>
<keyword evidence="4" id="KW-0997">Cell inner membrane</keyword>
<comment type="catalytic activity">
    <reaction evidence="9">
        <text>Typically cleaves a -Gly-|-Phe- bond to release an N-terminal, basic peptide of 5-8 residues from type IV prepilin, and then N-methylates the new N-terminal amino group, the methyl donor being S-adenosyl-L-methionine.</text>
        <dbReference type="EC" id="3.4.23.43"/>
    </reaction>
</comment>
<evidence type="ECO:0000256" key="2">
    <source>
        <dbReference type="ARBA" id="ARBA00005801"/>
    </source>
</evidence>
<reference evidence="13 14" key="1">
    <citation type="submission" date="2020-08" db="EMBL/GenBank/DDBJ databases">
        <title>Genomic Encyclopedia of Type Strains, Phase IV (KMG-IV): sequencing the most valuable type-strain genomes for metagenomic binning, comparative biology and taxonomic classification.</title>
        <authorList>
            <person name="Goeker M."/>
        </authorList>
    </citation>
    <scope>NUCLEOTIDE SEQUENCE [LARGE SCALE GENOMIC DNA]</scope>
    <source>
        <strain evidence="13 14">DSM 102255</strain>
    </source>
</reference>
<feature type="transmembrane region" description="Helical" evidence="10">
    <location>
        <begin position="126"/>
        <end position="143"/>
    </location>
</feature>
<dbReference type="EC" id="3.4.23.43" evidence="9"/>
<keyword evidence="9 13" id="KW-0378">Hydrolase</keyword>
<feature type="transmembrane region" description="Helical" evidence="10">
    <location>
        <begin position="227"/>
        <end position="250"/>
    </location>
</feature>
<keyword evidence="3" id="KW-1003">Cell membrane</keyword>
<dbReference type="GO" id="GO:0032259">
    <property type="term" value="P:methylation"/>
    <property type="evidence" value="ECO:0007669"/>
    <property type="project" value="UniProtKB-KW"/>
</dbReference>
<dbReference type="Pfam" id="PF01478">
    <property type="entry name" value="Peptidase_A24"/>
    <property type="match status" value="1"/>
</dbReference>
<feature type="transmembrane region" description="Helical" evidence="10">
    <location>
        <begin position="149"/>
        <end position="170"/>
    </location>
</feature>
<dbReference type="InterPro" id="IPR014032">
    <property type="entry name" value="Peptidase_A24A_bac"/>
</dbReference>
<name>A0A841J229_9SPHN</name>
<evidence type="ECO:0000256" key="1">
    <source>
        <dbReference type="ARBA" id="ARBA00004429"/>
    </source>
</evidence>
<evidence type="ECO:0000313" key="13">
    <source>
        <dbReference type="EMBL" id="MBB6122695.1"/>
    </source>
</evidence>
<keyword evidence="9 13" id="KW-0489">Methyltransferase</keyword>
<evidence type="ECO:0000256" key="6">
    <source>
        <dbReference type="ARBA" id="ARBA00022989"/>
    </source>
</evidence>
<keyword evidence="14" id="KW-1185">Reference proteome</keyword>
<evidence type="ECO:0000259" key="12">
    <source>
        <dbReference type="Pfam" id="PF06750"/>
    </source>
</evidence>
<comment type="similarity">
    <text evidence="2 8">Belongs to the peptidase A24 family.</text>
</comment>
<evidence type="ECO:0000256" key="7">
    <source>
        <dbReference type="ARBA" id="ARBA00023136"/>
    </source>
</evidence>
<dbReference type="PRINTS" id="PR00864">
    <property type="entry name" value="PREPILNPTASE"/>
</dbReference>
<dbReference type="InterPro" id="IPR000045">
    <property type="entry name" value="Prepilin_IV_endopep_pep"/>
</dbReference>
<feature type="domain" description="Prepilin peptidase A24 N-terminal" evidence="12">
    <location>
        <begin position="14"/>
        <end position="89"/>
    </location>
</feature>
<dbReference type="GO" id="GO:0005886">
    <property type="term" value="C:plasma membrane"/>
    <property type="evidence" value="ECO:0007669"/>
    <property type="project" value="UniProtKB-SubCell"/>
</dbReference>
<evidence type="ECO:0000313" key="14">
    <source>
        <dbReference type="Proteomes" id="UP000552700"/>
    </source>
</evidence>
<keyword evidence="7 10" id="KW-0472">Membrane</keyword>
<keyword evidence="5 9" id="KW-0812">Transmembrane</keyword>
<feature type="domain" description="Prepilin type IV endopeptidase peptidase" evidence="11">
    <location>
        <begin position="104"/>
        <end position="211"/>
    </location>
</feature>
<comment type="subcellular location">
    <subcellularLocation>
        <location evidence="1">Cell inner membrane</location>
        <topology evidence="1">Multi-pass membrane protein</topology>
    </subcellularLocation>
    <subcellularLocation>
        <location evidence="9">Cell membrane</location>
        <topology evidence="9">Multi-pass membrane protein</topology>
    </subcellularLocation>
</comment>
<feature type="transmembrane region" description="Helical" evidence="10">
    <location>
        <begin position="6"/>
        <end position="28"/>
    </location>
</feature>
<keyword evidence="9" id="KW-0511">Multifunctional enzyme</keyword>
<evidence type="ECO:0000256" key="9">
    <source>
        <dbReference type="RuleBase" id="RU003794"/>
    </source>
</evidence>